<comment type="caution">
    <text evidence="1">The sequence shown here is derived from an EMBL/GenBank/DDBJ whole genome shotgun (WGS) entry which is preliminary data.</text>
</comment>
<dbReference type="Proteomes" id="UP000295063">
    <property type="component" value="Unassembled WGS sequence"/>
</dbReference>
<keyword evidence="2" id="KW-1185">Reference proteome</keyword>
<sequence length="151" mass="17183">MKRFSVYPIGMPNMPNTWLDTGFSLYPAEQDGSERPDVLLIGKETTCSKLLESIQVYMPKVVIGAGYESLELTAALKEVYQLHTWQAQGLCYCIATSIEAELDLPQWHLYSAESGERHKAVSDSIYRHLLYEVFRETREWCGHTFSVVTGL</sequence>
<dbReference type="AlphaFoldDB" id="A0A4R1PQD7"/>
<evidence type="ECO:0000313" key="2">
    <source>
        <dbReference type="Proteomes" id="UP000295063"/>
    </source>
</evidence>
<gene>
    <name evidence="1" type="ORF">EV210_1201</name>
</gene>
<organism evidence="1 2">
    <name type="scientific">Anaerospora hongkongensis</name>
    <dbReference type="NCBI Taxonomy" id="244830"/>
    <lineage>
        <taxon>Bacteria</taxon>
        <taxon>Bacillati</taxon>
        <taxon>Bacillota</taxon>
        <taxon>Negativicutes</taxon>
        <taxon>Selenomonadales</taxon>
        <taxon>Sporomusaceae</taxon>
        <taxon>Anaerospora</taxon>
    </lineage>
</organism>
<dbReference type="EMBL" id="SLUI01000020">
    <property type="protein sequence ID" value="TCL32682.1"/>
    <property type="molecule type" value="Genomic_DNA"/>
</dbReference>
<dbReference type="RefSeq" id="WP_132083272.1">
    <property type="nucleotide sequence ID" value="NZ_DAMAKO010000025.1"/>
</dbReference>
<name>A0A4R1PQD7_9FIRM</name>
<accession>A0A4R1PQD7</accession>
<reference evidence="1 2" key="1">
    <citation type="submission" date="2019-03" db="EMBL/GenBank/DDBJ databases">
        <title>Genomic Encyclopedia of Type Strains, Phase IV (KMG-IV): sequencing the most valuable type-strain genomes for metagenomic binning, comparative biology and taxonomic classification.</title>
        <authorList>
            <person name="Goeker M."/>
        </authorList>
    </citation>
    <scope>NUCLEOTIDE SEQUENCE [LARGE SCALE GENOMIC DNA]</scope>
    <source>
        <strain evidence="1 2">DSM 15969</strain>
    </source>
</reference>
<proteinExistence type="predicted"/>
<evidence type="ECO:0000313" key="1">
    <source>
        <dbReference type="EMBL" id="TCL32682.1"/>
    </source>
</evidence>
<dbReference type="OrthoDB" id="9794898at2"/>
<protein>
    <submittedName>
        <fullName evidence="1">Uncharacterized protein</fullName>
    </submittedName>
</protein>